<dbReference type="SMART" id="SM00324">
    <property type="entry name" value="RhoGAP"/>
    <property type="match status" value="1"/>
</dbReference>
<evidence type="ECO:0000256" key="1">
    <source>
        <dbReference type="ARBA" id="ARBA00005430"/>
    </source>
</evidence>
<feature type="compositionally biased region" description="Polar residues" evidence="8">
    <location>
        <begin position="785"/>
        <end position="795"/>
    </location>
</feature>
<dbReference type="InterPro" id="IPR001660">
    <property type="entry name" value="SAM"/>
</dbReference>
<evidence type="ECO:0000313" key="14">
    <source>
        <dbReference type="Proteomes" id="UP000001357"/>
    </source>
</evidence>
<dbReference type="OMA" id="FAHSCET"/>
<dbReference type="KEGG" id="mbr:MONBRDRAFT_30343"/>
<dbReference type="PROSITE" id="PS50238">
    <property type="entry name" value="RHOGAP"/>
    <property type="match status" value="1"/>
</dbReference>
<dbReference type="Gene3D" id="1.10.555.10">
    <property type="entry name" value="Rho GTPase activation protein"/>
    <property type="match status" value="1"/>
</dbReference>
<keyword evidence="14" id="KW-1185">Reference proteome</keyword>
<dbReference type="InterPro" id="IPR011993">
    <property type="entry name" value="PH-like_dom_sf"/>
</dbReference>
<keyword evidence="5" id="KW-0862">Zinc</keyword>
<dbReference type="PRINTS" id="PR00405">
    <property type="entry name" value="REVINTRACTNG"/>
</dbReference>
<dbReference type="Pfam" id="PF00536">
    <property type="entry name" value="SAM_1"/>
    <property type="match status" value="1"/>
</dbReference>
<protein>
    <submittedName>
        <fullName evidence="13">Uncharacterized protein</fullName>
    </submittedName>
</protein>
<dbReference type="CDD" id="cd00159">
    <property type="entry name" value="RhoGAP"/>
    <property type="match status" value="1"/>
</dbReference>
<dbReference type="Gene3D" id="1.10.150.50">
    <property type="entry name" value="Transcription Factor, Ets-1"/>
    <property type="match status" value="1"/>
</dbReference>
<dbReference type="GO" id="GO:0003924">
    <property type="term" value="F:GTPase activity"/>
    <property type="evidence" value="ECO:0000318"/>
    <property type="project" value="GO_Central"/>
</dbReference>
<feature type="compositionally biased region" description="Pro residues" evidence="8">
    <location>
        <begin position="137"/>
        <end position="148"/>
    </location>
</feature>
<dbReference type="PROSITE" id="PS50105">
    <property type="entry name" value="SAM_DOMAIN"/>
    <property type="match status" value="1"/>
</dbReference>
<dbReference type="RefSeq" id="XP_001750836.1">
    <property type="nucleotide sequence ID" value="XM_001750784.1"/>
</dbReference>
<dbReference type="InterPro" id="IPR037278">
    <property type="entry name" value="ARFGAP/RecO"/>
</dbReference>
<dbReference type="PANTHER" id="PTHR45819:SF5">
    <property type="entry name" value="CENTAURIN-GAMMA-1A"/>
    <property type="match status" value="1"/>
</dbReference>
<dbReference type="STRING" id="81824.A9VDP9"/>
<evidence type="ECO:0000259" key="9">
    <source>
        <dbReference type="PROSITE" id="PS50003"/>
    </source>
</evidence>
<dbReference type="InterPro" id="IPR001164">
    <property type="entry name" value="ArfGAP_dom"/>
</dbReference>
<dbReference type="eggNOG" id="KOG1117">
    <property type="taxonomic scope" value="Eukaryota"/>
</dbReference>
<keyword evidence="2" id="KW-0343">GTPase activation</keyword>
<dbReference type="Pfam" id="PF01412">
    <property type="entry name" value="ArfGap"/>
    <property type="match status" value="1"/>
</dbReference>
<keyword evidence="6" id="KW-0040">ANK repeat</keyword>
<dbReference type="FunFam" id="1.10.220.150:FF:000009">
    <property type="entry name" value="stromal membrane-associated protein 1 isoform X1"/>
    <property type="match status" value="1"/>
</dbReference>
<keyword evidence="4 7" id="KW-0863">Zinc-finger</keyword>
<sequence>MDLTTWLTSLKLEEYGALLEHHGITSIHQLSILTEEQLITMGMDKIGHRRRLLKNAKELMAPSVQPASTQAQPPVVPTKTKAPPPVPPKSRGPSTSTEQNDSDSAPPPLPRKAGSLRPTPALAQEEKKLQPRSKSPIMPPSRPPPPRDSAPVPVSAAATAPPAVPRKTRPSDSSTRGPALLPPSNRAAPPPSLHATPVPKPSRPPPPAESAPARPSPPSDPAPARPQREDSTRSTTSTTSGNASTPATPLSPKAPPPLPSPPPPGRPQPPKLPTRTSGPDVHRNEFAAPSDDDEGSYIMLPRLPSDASQLRRVSIGQRRESSLLPSSMTREQAAMLTERSAAAPRTLQKRSKVDSHATKEGWLLKRGGATGRKGWDRRYCVYKEGVLSYFVGDKETRPQGCIALTEMKAIRHDTGHKNRFELDTYERTFIFKAESPEEMTSWMMFLGSQIQLFKPKPTAGGSMADPDKEGYMRHACGAMGWARRYIALKDGQLCLYETYQDFKDENPVDRINTMLITVKVRSRSGRKARNHQFKLVDSQQRHIEFQAASDQELRDWTQAIQNSILWSLNQLDSAATSHKKQTKSVVDTIRPDEAMKIIRENTSNLRCADCSTANPDWASINLGTMVCIDCSGVHRSMGVHISKVRSATLDDWPRDSLEVMKALGVKLANTIWEGNLPEGVKPNMNSDRPTKEDFIRRKYEKHEFVKFWHDPARDINEQLCAAVQQSELLDTAMLLAAGADPKAQEANTGHSALYLARRAKRSLQAALLSLNGAVLSADEQQSLNASVQSASSTDGNVFGPGATDDDDEGEDVDFPAPTPTQFEGPLALFDSRSATLTPYDALYEMGVLRLSPQEASTTGAGTPEGAPTAMEIPLQSLKTAQATTAADILNSYGHGQAQSANNENLRSVLAAEHGYLCVTTLSSRRFVLQTETPEQARTWAECLQANIDAIPLGDRGFDFENCSFVGHLQIHQEGVGYKQRYFALQGKALSYFLSQTDPNQNEIDLSNFYDVVAGLASRGVDGKLETSKSRVDLTLVGVHDLVVLRANTEEVRDEWFRHLKATQVFGAELESSPTLVPRVVDMCCSFIETRGLFEEGIYRVPGNAATMRRLRQAFNMDDTSVKLDPAKVSATDVAGLLKQYFRQLPESLFPRALYDGFLDTMRIADHEQRLYNLKHYIEQLPPAHYQTLRRLCAHLAVVAEHAASNKMTTTNLAGVFAPSLMHVQTDNEAPPGDVALMAKEYKCLEACITYHEWLFNMEQKSDHDLMLKAGRLKIEAAKQAHEQALSTKKGTGNLAEFIFEIEDEIHDTSHTFPLSSETVASEVLATLCERQGSEVQPGLAVVEVVNELGLMRPLAAWESLFAASARWRGPFHFKIQNNPFDAILHSALGAQSPSTWLHIRSVDMETGNGIGRGSGFRRCYARIETTGADGPGSIVVFKDETLAQELGRFALDSAIRVYSLTRPRKLPTPFSFVLLRVTASAYHETVICADSQVELEQWFGHCTVLNQANLQ</sequence>
<evidence type="ECO:0000256" key="2">
    <source>
        <dbReference type="ARBA" id="ARBA00022468"/>
    </source>
</evidence>
<feature type="compositionally biased region" description="Pro residues" evidence="8">
    <location>
        <begin position="188"/>
        <end position="224"/>
    </location>
</feature>
<dbReference type="Gene3D" id="3.10.20.90">
    <property type="entry name" value="Phosphatidylinositol 3-kinase Catalytic Subunit, Chain A, domain 1"/>
    <property type="match status" value="1"/>
</dbReference>
<dbReference type="SUPFAM" id="SSF57863">
    <property type="entry name" value="ArfGap/RecO-like zinc finger"/>
    <property type="match status" value="1"/>
</dbReference>
<dbReference type="PROSITE" id="PS50115">
    <property type="entry name" value="ARFGAP"/>
    <property type="match status" value="1"/>
</dbReference>
<dbReference type="GeneID" id="5896115"/>
<feature type="domain" description="SAM" evidence="10">
    <location>
        <begin position="1"/>
        <end position="62"/>
    </location>
</feature>
<accession>A9VDP9</accession>
<dbReference type="InParanoid" id="A9VDP9"/>
<dbReference type="Pfam" id="PF00620">
    <property type="entry name" value="RhoGAP"/>
    <property type="match status" value="1"/>
</dbReference>
<dbReference type="SMART" id="SM00233">
    <property type="entry name" value="PH"/>
    <property type="match status" value="5"/>
</dbReference>
<dbReference type="InterPro" id="IPR013761">
    <property type="entry name" value="SAM/pointed_sf"/>
</dbReference>
<dbReference type="CDD" id="cd08204">
    <property type="entry name" value="ArfGap"/>
    <property type="match status" value="1"/>
</dbReference>
<dbReference type="InterPro" id="IPR051282">
    <property type="entry name" value="Arf-GAP_GTPase_ANK_PH"/>
</dbReference>
<dbReference type="CDD" id="cd00821">
    <property type="entry name" value="PH"/>
    <property type="match status" value="2"/>
</dbReference>
<evidence type="ECO:0000259" key="10">
    <source>
        <dbReference type="PROSITE" id="PS50105"/>
    </source>
</evidence>
<feature type="domain" description="PH" evidence="9">
    <location>
        <begin position="465"/>
        <end position="565"/>
    </location>
</feature>
<dbReference type="GO" id="GO:0007165">
    <property type="term" value="P:signal transduction"/>
    <property type="evidence" value="ECO:0007669"/>
    <property type="project" value="InterPro"/>
</dbReference>
<proteinExistence type="inferred from homology"/>
<dbReference type="SMART" id="SM00105">
    <property type="entry name" value="ArfGap"/>
    <property type="match status" value="1"/>
</dbReference>
<reference evidence="13 14" key="1">
    <citation type="journal article" date="2008" name="Nature">
        <title>The genome of the choanoflagellate Monosiga brevicollis and the origin of metazoans.</title>
        <authorList>
            <consortium name="JGI Sequencing"/>
            <person name="King N."/>
            <person name="Westbrook M.J."/>
            <person name="Young S.L."/>
            <person name="Kuo A."/>
            <person name="Abedin M."/>
            <person name="Chapman J."/>
            <person name="Fairclough S."/>
            <person name="Hellsten U."/>
            <person name="Isogai Y."/>
            <person name="Letunic I."/>
            <person name="Marr M."/>
            <person name="Pincus D."/>
            <person name="Putnam N."/>
            <person name="Rokas A."/>
            <person name="Wright K.J."/>
            <person name="Zuzow R."/>
            <person name="Dirks W."/>
            <person name="Good M."/>
            <person name="Goodstein D."/>
            <person name="Lemons D."/>
            <person name="Li W."/>
            <person name="Lyons J.B."/>
            <person name="Morris A."/>
            <person name="Nichols S."/>
            <person name="Richter D.J."/>
            <person name="Salamov A."/>
            <person name="Bork P."/>
            <person name="Lim W.A."/>
            <person name="Manning G."/>
            <person name="Miller W.T."/>
            <person name="McGinnis W."/>
            <person name="Shapiro H."/>
            <person name="Tjian R."/>
            <person name="Grigoriev I.V."/>
            <person name="Rokhsar D."/>
        </authorList>
    </citation>
    <scope>NUCLEOTIDE SEQUENCE [LARGE SCALE GENOMIC DNA]</scope>
    <source>
        <strain evidence="14">MX1 / ATCC 50154</strain>
    </source>
</reference>
<evidence type="ECO:0000256" key="3">
    <source>
        <dbReference type="ARBA" id="ARBA00022723"/>
    </source>
</evidence>
<dbReference type="InterPro" id="IPR008936">
    <property type="entry name" value="Rho_GTPase_activation_prot"/>
</dbReference>
<name>A9VDP9_MONBE</name>
<feature type="compositionally biased region" description="Pro residues" evidence="8">
    <location>
        <begin position="252"/>
        <end position="272"/>
    </location>
</feature>
<evidence type="ECO:0000256" key="7">
    <source>
        <dbReference type="PROSITE-ProRule" id="PRU00288"/>
    </source>
</evidence>
<dbReference type="Pfam" id="PF00169">
    <property type="entry name" value="PH"/>
    <property type="match status" value="2"/>
</dbReference>
<evidence type="ECO:0000256" key="4">
    <source>
        <dbReference type="ARBA" id="ARBA00022771"/>
    </source>
</evidence>
<dbReference type="Gene3D" id="1.10.220.150">
    <property type="entry name" value="Arf GTPase activating protein"/>
    <property type="match status" value="1"/>
</dbReference>
<organism evidence="13 14">
    <name type="scientific">Monosiga brevicollis</name>
    <name type="common">Choanoflagellate</name>
    <dbReference type="NCBI Taxonomy" id="81824"/>
    <lineage>
        <taxon>Eukaryota</taxon>
        <taxon>Choanoflagellata</taxon>
        <taxon>Craspedida</taxon>
        <taxon>Salpingoecidae</taxon>
        <taxon>Monosiga</taxon>
    </lineage>
</organism>
<dbReference type="GO" id="GO:0008270">
    <property type="term" value="F:zinc ion binding"/>
    <property type="evidence" value="ECO:0007669"/>
    <property type="project" value="UniProtKB-KW"/>
</dbReference>
<feature type="domain" description="Arf-GAP" evidence="11">
    <location>
        <begin position="592"/>
        <end position="705"/>
    </location>
</feature>
<dbReference type="Gene3D" id="2.30.29.30">
    <property type="entry name" value="Pleckstrin-homology domain (PH domain)/Phosphotyrosine-binding domain (PTB)"/>
    <property type="match status" value="3"/>
</dbReference>
<dbReference type="PANTHER" id="PTHR45819">
    <property type="entry name" value="CENTAURIN-GAMMA-1A"/>
    <property type="match status" value="1"/>
</dbReference>
<dbReference type="InterPro" id="IPR000198">
    <property type="entry name" value="RhoGAP_dom"/>
</dbReference>
<feature type="region of interest" description="Disordered" evidence="8">
    <location>
        <begin position="61"/>
        <end position="298"/>
    </location>
</feature>
<feature type="compositionally biased region" description="Polar residues" evidence="8">
    <location>
        <begin position="92"/>
        <end position="103"/>
    </location>
</feature>
<evidence type="ECO:0000256" key="5">
    <source>
        <dbReference type="ARBA" id="ARBA00022833"/>
    </source>
</evidence>
<dbReference type="eggNOG" id="KOG4407">
    <property type="taxonomic scope" value="Eukaryota"/>
</dbReference>
<dbReference type="GO" id="GO:0005096">
    <property type="term" value="F:GTPase activator activity"/>
    <property type="evidence" value="ECO:0000318"/>
    <property type="project" value="GO_Central"/>
</dbReference>
<dbReference type="SUPFAM" id="SSF47769">
    <property type="entry name" value="SAM/Pointed domain"/>
    <property type="match status" value="1"/>
</dbReference>
<feature type="domain" description="PH" evidence="9">
    <location>
        <begin position="356"/>
        <end position="451"/>
    </location>
</feature>
<feature type="domain" description="Rho-GAP" evidence="12">
    <location>
        <begin position="1067"/>
        <end position="1255"/>
    </location>
</feature>
<evidence type="ECO:0000259" key="11">
    <source>
        <dbReference type="PROSITE" id="PS50115"/>
    </source>
</evidence>
<feature type="region of interest" description="Disordered" evidence="8">
    <location>
        <begin position="785"/>
        <end position="824"/>
    </location>
</feature>
<evidence type="ECO:0000259" key="12">
    <source>
        <dbReference type="PROSITE" id="PS50238"/>
    </source>
</evidence>
<dbReference type="SUPFAM" id="SSF48350">
    <property type="entry name" value="GTPase activation domain, GAP"/>
    <property type="match status" value="1"/>
</dbReference>
<dbReference type="EMBL" id="CH991589">
    <property type="protein sequence ID" value="EDQ84340.1"/>
    <property type="molecule type" value="Genomic_DNA"/>
</dbReference>
<evidence type="ECO:0000313" key="13">
    <source>
        <dbReference type="EMBL" id="EDQ84340.1"/>
    </source>
</evidence>
<gene>
    <name evidence="13" type="ORF">MONBRDRAFT_30343</name>
</gene>
<feature type="domain" description="PH" evidence="9">
    <location>
        <begin position="961"/>
        <end position="1064"/>
    </location>
</feature>
<feature type="compositionally biased region" description="Low complexity" evidence="8">
    <location>
        <begin position="149"/>
        <end position="161"/>
    </location>
</feature>
<dbReference type="InterPro" id="IPR038508">
    <property type="entry name" value="ArfGAP_dom_sf"/>
</dbReference>
<feature type="compositionally biased region" description="Acidic residues" evidence="8">
    <location>
        <begin position="803"/>
        <end position="813"/>
    </location>
</feature>
<keyword evidence="3" id="KW-0479">Metal-binding</keyword>
<comment type="similarity">
    <text evidence="1">Belongs to the centaurin gamma-like family.</text>
</comment>
<feature type="compositionally biased region" description="Low complexity" evidence="8">
    <location>
        <begin position="233"/>
        <end position="251"/>
    </location>
</feature>
<dbReference type="CDD" id="cd09487">
    <property type="entry name" value="SAM_superfamily"/>
    <property type="match status" value="1"/>
</dbReference>
<dbReference type="SUPFAM" id="SSF50729">
    <property type="entry name" value="PH domain-like"/>
    <property type="match status" value="4"/>
</dbReference>
<dbReference type="InterPro" id="IPR001849">
    <property type="entry name" value="PH_domain"/>
</dbReference>
<dbReference type="SMART" id="SM00454">
    <property type="entry name" value="SAM"/>
    <property type="match status" value="1"/>
</dbReference>
<evidence type="ECO:0000256" key="6">
    <source>
        <dbReference type="ARBA" id="ARBA00023043"/>
    </source>
</evidence>
<dbReference type="PROSITE" id="PS50003">
    <property type="entry name" value="PH_DOMAIN"/>
    <property type="match status" value="3"/>
</dbReference>
<dbReference type="Proteomes" id="UP000001357">
    <property type="component" value="Unassembled WGS sequence"/>
</dbReference>
<evidence type="ECO:0000256" key="8">
    <source>
        <dbReference type="SAM" id="MobiDB-lite"/>
    </source>
</evidence>
<dbReference type="FunCoup" id="A9VDP9">
    <property type="interactions" value="592"/>
</dbReference>